<evidence type="ECO:0000313" key="2">
    <source>
        <dbReference type="EMBL" id="QPL05353.1"/>
    </source>
</evidence>
<accession>A0A7T0LL50</accession>
<evidence type="ECO:0000256" key="1">
    <source>
        <dbReference type="SAM" id="MobiDB-lite"/>
    </source>
</evidence>
<sequence length="176" mass="19548">MPRIVTIVSPEVPHISLFTAAALARTPDFTVYRTPDESLVRYIDGQDRQVAALDVPHPFTVTDQREVERVVGVLPPTTWQPVVLTRCMLPIWHASDMWAQVVADAAGMSNGYAVERGEIVRTVQPWPWSRDEEGAWRPDPAWHDAQVDAYYARTGQERPDKDAAGLGDGSSAPTTQ</sequence>
<dbReference type="AlphaFoldDB" id="A0A7T0LL50"/>
<name>A0A7T0LL50_9ACTO</name>
<keyword evidence="3" id="KW-1185">Reference proteome</keyword>
<dbReference type="Proteomes" id="UP000594637">
    <property type="component" value="Chromosome"/>
</dbReference>
<dbReference type="RefSeq" id="WP_166858194.1">
    <property type="nucleotide sequence ID" value="NZ_CP063989.1"/>
</dbReference>
<evidence type="ECO:0000313" key="3">
    <source>
        <dbReference type="Proteomes" id="UP000594637"/>
    </source>
</evidence>
<gene>
    <name evidence="2" type="ORF">ID810_11710</name>
</gene>
<reference evidence="2 3" key="1">
    <citation type="submission" date="2020-11" db="EMBL/GenBank/DDBJ databases">
        <title>Actinomyces sp. ZJ750.</title>
        <authorList>
            <person name="Zhou J."/>
        </authorList>
    </citation>
    <scope>NUCLEOTIDE SEQUENCE [LARGE SCALE GENOMIC DNA]</scope>
    <source>
        <strain evidence="2 3">ZJ750</strain>
    </source>
</reference>
<dbReference type="EMBL" id="CP063989">
    <property type="protein sequence ID" value="QPL05353.1"/>
    <property type="molecule type" value="Genomic_DNA"/>
</dbReference>
<protein>
    <submittedName>
        <fullName evidence="2">Uncharacterized protein</fullName>
    </submittedName>
</protein>
<dbReference type="KEGG" id="arep:ID810_11710"/>
<feature type="region of interest" description="Disordered" evidence="1">
    <location>
        <begin position="149"/>
        <end position="176"/>
    </location>
</feature>
<proteinExistence type="predicted"/>
<organism evidence="2 3">
    <name type="scientific">Actinomyces respiraculi</name>
    <dbReference type="NCBI Taxonomy" id="2744574"/>
    <lineage>
        <taxon>Bacteria</taxon>
        <taxon>Bacillati</taxon>
        <taxon>Actinomycetota</taxon>
        <taxon>Actinomycetes</taxon>
        <taxon>Actinomycetales</taxon>
        <taxon>Actinomycetaceae</taxon>
        <taxon>Actinomyces</taxon>
    </lineage>
</organism>